<evidence type="ECO:0000313" key="3">
    <source>
        <dbReference type="Proteomes" id="UP000033661"/>
    </source>
</evidence>
<evidence type="ECO:0000256" key="1">
    <source>
        <dbReference type="SAM" id="MobiDB-lite"/>
    </source>
</evidence>
<reference evidence="2 3" key="1">
    <citation type="submission" date="2015-02" db="EMBL/GenBank/DDBJ databases">
        <title>Genome Sequencing of Rickettsiales.</title>
        <authorList>
            <person name="Daugherty S.C."/>
            <person name="Su Q."/>
            <person name="Abolude K."/>
            <person name="Beier-Sexton M."/>
            <person name="Carlyon J.A."/>
            <person name="Carter R."/>
            <person name="Day N.P."/>
            <person name="Dumler S.J."/>
            <person name="Dyachenko V."/>
            <person name="Godinez A."/>
            <person name="Kurtti T.J."/>
            <person name="Lichay M."/>
            <person name="Mullins K.E."/>
            <person name="Ott S."/>
            <person name="Pappas-Brown V."/>
            <person name="Paris D.H."/>
            <person name="Patel P."/>
            <person name="Richards A.L."/>
            <person name="Sadzewicz L."/>
            <person name="Sears K."/>
            <person name="Seidman D."/>
            <person name="Sengamalay N."/>
            <person name="Stenos J."/>
            <person name="Tallon L.J."/>
            <person name="Vincent G."/>
            <person name="Fraser C.M."/>
            <person name="Munderloh U."/>
            <person name="Dunning-Hotopp J.C."/>
        </authorList>
    </citation>
    <scope>NUCLEOTIDE SEQUENCE [LARGE SCALE GENOMIC DNA]</scope>
    <source>
        <strain evidence="2 3">RML An4</strain>
    </source>
</reference>
<dbReference type="RefSeq" id="WP_012152025.1">
    <property type="nucleotide sequence ID" value="NZ_LAOI01000001.1"/>
</dbReference>
<dbReference type="EMBL" id="LAOI01000001">
    <property type="protein sequence ID" value="KJV89321.1"/>
    <property type="molecule type" value="Genomic_DNA"/>
</dbReference>
<organism evidence="2 3">
    <name type="scientific">Rickettsia bellii str. RML An4</name>
    <dbReference type="NCBI Taxonomy" id="1359193"/>
    <lineage>
        <taxon>Bacteria</taxon>
        <taxon>Pseudomonadati</taxon>
        <taxon>Pseudomonadota</taxon>
        <taxon>Alphaproteobacteria</taxon>
        <taxon>Rickettsiales</taxon>
        <taxon>Rickettsiaceae</taxon>
        <taxon>Rickettsieae</taxon>
        <taxon>Rickettsia</taxon>
        <taxon>belli group</taxon>
    </lineage>
</organism>
<keyword evidence="3" id="KW-1185">Reference proteome</keyword>
<protein>
    <submittedName>
        <fullName evidence="2">Putative acylglycerophosphoethanolamine acyltransferase</fullName>
    </submittedName>
</protein>
<evidence type="ECO:0000313" key="2">
    <source>
        <dbReference type="EMBL" id="KJV89321.1"/>
    </source>
</evidence>
<accession>A0A0F3QAW6</accession>
<keyword evidence="2" id="KW-0808">Transferase</keyword>
<dbReference type="PATRIC" id="fig|1359193.3.peg.280"/>
<dbReference type="AlphaFoldDB" id="A0A0F3QAW6"/>
<feature type="compositionally biased region" description="Basic and acidic residues" evidence="1">
    <location>
        <begin position="1"/>
        <end position="12"/>
    </location>
</feature>
<dbReference type="Proteomes" id="UP000033661">
    <property type="component" value="Unassembled WGS sequence"/>
</dbReference>
<proteinExistence type="predicted"/>
<name>A0A0F3QAW6_RICBE</name>
<sequence>MSSTKDSKEQTIKTKIKPNFSNLSSALKKNLQRRKKIQKEKDGKM</sequence>
<feature type="region of interest" description="Disordered" evidence="1">
    <location>
        <begin position="1"/>
        <end position="45"/>
    </location>
</feature>
<dbReference type="GO" id="GO:0016746">
    <property type="term" value="F:acyltransferase activity"/>
    <property type="evidence" value="ECO:0007669"/>
    <property type="project" value="UniProtKB-KW"/>
</dbReference>
<comment type="caution">
    <text evidence="2">The sequence shown here is derived from an EMBL/GenBank/DDBJ whole genome shotgun (WGS) entry which is preliminary data.</text>
</comment>
<keyword evidence="2" id="KW-0012">Acyltransferase</keyword>
<gene>
    <name evidence="2" type="ORF">RBEAN4_0293</name>
</gene>